<sequence length="261" mass="27590">MATDFLTKMFGLDGQVAVVIGASGVLGGAIAEGLASAGATVVVSGMNPERGESRAKRISAAGGKAEFIAADTLSRDSLAELRDKCLEKYGRVDMLVNCAGVNSSVPYEEITDEDWQRVIDTNLTGTHLACQAFAPTMAKQKQGGAVLNIGSVTAHLPLSRVFAYSASKAAVENLTKNLAREYATQGVRFNTLCPGFFPAEQNRKILDKQRVDNIIGQTPMARFGEPEELVGTSILLLSQAAGSFVTGATVYVDGGFTAMRF</sequence>
<dbReference type="AlphaFoldDB" id="A0A2S8F186"/>
<dbReference type="Gene3D" id="3.40.50.720">
    <property type="entry name" value="NAD(P)-binding Rossmann-like Domain"/>
    <property type="match status" value="1"/>
</dbReference>
<dbReference type="InterPro" id="IPR002347">
    <property type="entry name" value="SDR_fam"/>
</dbReference>
<dbReference type="InterPro" id="IPR020904">
    <property type="entry name" value="Sc_DH/Rdtase_CS"/>
</dbReference>
<dbReference type="PROSITE" id="PS00061">
    <property type="entry name" value="ADH_SHORT"/>
    <property type="match status" value="1"/>
</dbReference>
<comment type="caution">
    <text evidence="4">The sequence shown here is derived from an EMBL/GenBank/DDBJ whole genome shotgun (WGS) entry which is preliminary data.</text>
</comment>
<dbReference type="Proteomes" id="UP000240009">
    <property type="component" value="Unassembled WGS sequence"/>
</dbReference>
<comment type="similarity">
    <text evidence="1">Belongs to the short-chain dehydrogenases/reductases (SDR) family.</text>
</comment>
<dbReference type="SMART" id="SM00822">
    <property type="entry name" value="PKS_KR"/>
    <property type="match status" value="1"/>
</dbReference>
<dbReference type="InterPro" id="IPR036291">
    <property type="entry name" value="NAD(P)-bd_dom_sf"/>
</dbReference>
<dbReference type="OrthoDB" id="9803333at2"/>
<evidence type="ECO:0000259" key="3">
    <source>
        <dbReference type="SMART" id="SM00822"/>
    </source>
</evidence>
<evidence type="ECO:0000313" key="4">
    <source>
        <dbReference type="EMBL" id="PQO25899.1"/>
    </source>
</evidence>
<reference evidence="4 5" key="1">
    <citation type="submission" date="2018-02" db="EMBL/GenBank/DDBJ databases">
        <title>Comparative genomes isolates from brazilian mangrove.</title>
        <authorList>
            <person name="Araujo J.E."/>
            <person name="Taketani R.G."/>
            <person name="Silva M.C.P."/>
            <person name="Loureco M.V."/>
            <person name="Andreote F.D."/>
        </authorList>
    </citation>
    <scope>NUCLEOTIDE SEQUENCE [LARGE SCALE GENOMIC DNA]</scope>
    <source>
        <strain evidence="4 5">HEX-2 MGV</strain>
    </source>
</reference>
<dbReference type="PRINTS" id="PR00080">
    <property type="entry name" value="SDRFAMILY"/>
</dbReference>
<dbReference type="GO" id="GO:0016616">
    <property type="term" value="F:oxidoreductase activity, acting on the CH-OH group of donors, NAD or NADP as acceptor"/>
    <property type="evidence" value="ECO:0007669"/>
    <property type="project" value="UniProtKB-ARBA"/>
</dbReference>
<dbReference type="PRINTS" id="PR00081">
    <property type="entry name" value="GDHRDH"/>
</dbReference>
<name>A0A2S8F186_9BACT</name>
<dbReference type="EMBL" id="PUIA01000069">
    <property type="protein sequence ID" value="PQO25899.1"/>
    <property type="molecule type" value="Genomic_DNA"/>
</dbReference>
<dbReference type="Pfam" id="PF13561">
    <property type="entry name" value="adh_short_C2"/>
    <property type="match status" value="1"/>
</dbReference>
<evidence type="ECO:0000313" key="5">
    <source>
        <dbReference type="Proteomes" id="UP000240009"/>
    </source>
</evidence>
<dbReference type="PANTHER" id="PTHR42760">
    <property type="entry name" value="SHORT-CHAIN DEHYDROGENASES/REDUCTASES FAMILY MEMBER"/>
    <property type="match status" value="1"/>
</dbReference>
<dbReference type="InterPro" id="IPR057326">
    <property type="entry name" value="KR_dom"/>
</dbReference>
<accession>A0A2S8F186</accession>
<protein>
    <submittedName>
        <fullName evidence="4">Gluconate 5-dehydrogenase</fullName>
    </submittedName>
</protein>
<organism evidence="4 5">
    <name type="scientific">Blastopirellula marina</name>
    <dbReference type="NCBI Taxonomy" id="124"/>
    <lineage>
        <taxon>Bacteria</taxon>
        <taxon>Pseudomonadati</taxon>
        <taxon>Planctomycetota</taxon>
        <taxon>Planctomycetia</taxon>
        <taxon>Pirellulales</taxon>
        <taxon>Pirellulaceae</taxon>
        <taxon>Blastopirellula</taxon>
    </lineage>
</organism>
<dbReference type="RefSeq" id="WP_105357397.1">
    <property type="nucleotide sequence ID" value="NZ_PUIA01000069.1"/>
</dbReference>
<evidence type="ECO:0000256" key="2">
    <source>
        <dbReference type="ARBA" id="ARBA00023002"/>
    </source>
</evidence>
<feature type="domain" description="Ketoreductase" evidence="3">
    <location>
        <begin position="15"/>
        <end position="193"/>
    </location>
</feature>
<dbReference type="PANTHER" id="PTHR42760:SF115">
    <property type="entry name" value="3-OXOACYL-[ACYL-CARRIER-PROTEIN] REDUCTASE FABG"/>
    <property type="match status" value="1"/>
</dbReference>
<dbReference type="SUPFAM" id="SSF51735">
    <property type="entry name" value="NAD(P)-binding Rossmann-fold domains"/>
    <property type="match status" value="1"/>
</dbReference>
<dbReference type="FunFam" id="3.40.50.720:FF:000084">
    <property type="entry name" value="Short-chain dehydrogenase reductase"/>
    <property type="match status" value="1"/>
</dbReference>
<gene>
    <name evidence="4" type="ORF">C5Y96_20810</name>
</gene>
<evidence type="ECO:0000256" key="1">
    <source>
        <dbReference type="ARBA" id="ARBA00006484"/>
    </source>
</evidence>
<keyword evidence="2" id="KW-0560">Oxidoreductase</keyword>
<proteinExistence type="inferred from homology"/>